<protein>
    <recommendedName>
        <fullName evidence="3">DBF4-type domain-containing protein</fullName>
    </recommendedName>
</protein>
<dbReference type="InterPro" id="IPR038890">
    <property type="entry name" value="ZDBF2"/>
</dbReference>
<feature type="compositionally biased region" description="Basic residues" evidence="2">
    <location>
        <begin position="209"/>
        <end position="222"/>
    </location>
</feature>
<dbReference type="PANTHER" id="PTHR21639:SF5">
    <property type="entry name" value="DBF4-TYPE ZINC FINGER-CONTAINING PROTEIN 2"/>
    <property type="match status" value="1"/>
</dbReference>
<dbReference type="InterPro" id="IPR006572">
    <property type="entry name" value="Znf_DBF"/>
</dbReference>
<feature type="region of interest" description="Disordered" evidence="2">
    <location>
        <begin position="141"/>
        <end position="241"/>
    </location>
</feature>
<proteinExistence type="predicted"/>
<keyword evidence="5" id="KW-1185">Reference proteome</keyword>
<dbReference type="Proteomes" id="UP001187415">
    <property type="component" value="Unassembled WGS sequence"/>
</dbReference>
<evidence type="ECO:0000256" key="1">
    <source>
        <dbReference type="PROSITE-ProRule" id="PRU00600"/>
    </source>
</evidence>
<dbReference type="GO" id="GO:0071514">
    <property type="term" value="P:genomic imprinting"/>
    <property type="evidence" value="ECO:0007669"/>
    <property type="project" value="TreeGrafter"/>
</dbReference>
<evidence type="ECO:0000259" key="3">
    <source>
        <dbReference type="PROSITE" id="PS51265"/>
    </source>
</evidence>
<feature type="compositionally biased region" description="Basic and acidic residues" evidence="2">
    <location>
        <begin position="171"/>
        <end position="191"/>
    </location>
</feature>
<dbReference type="GO" id="GO:0008270">
    <property type="term" value="F:zinc ion binding"/>
    <property type="evidence" value="ECO:0007669"/>
    <property type="project" value="UniProtKB-KW"/>
</dbReference>
<organism evidence="4 5">
    <name type="scientific">Channa striata</name>
    <name type="common">Snakehead murrel</name>
    <name type="synonym">Ophicephalus striatus</name>
    <dbReference type="NCBI Taxonomy" id="64152"/>
    <lineage>
        <taxon>Eukaryota</taxon>
        <taxon>Metazoa</taxon>
        <taxon>Chordata</taxon>
        <taxon>Craniata</taxon>
        <taxon>Vertebrata</taxon>
        <taxon>Euteleostomi</taxon>
        <taxon>Actinopterygii</taxon>
        <taxon>Neopterygii</taxon>
        <taxon>Teleostei</taxon>
        <taxon>Neoteleostei</taxon>
        <taxon>Acanthomorphata</taxon>
        <taxon>Anabantaria</taxon>
        <taxon>Anabantiformes</taxon>
        <taxon>Channoidei</taxon>
        <taxon>Channidae</taxon>
        <taxon>Channa</taxon>
    </lineage>
</organism>
<keyword evidence="1" id="KW-0862">Zinc</keyword>
<gene>
    <name evidence="4" type="ORF">Q5P01_006000</name>
</gene>
<reference evidence="4" key="1">
    <citation type="submission" date="2023-07" db="EMBL/GenBank/DDBJ databases">
        <title>Chromosome-level Genome Assembly of Striped Snakehead (Channa striata).</title>
        <authorList>
            <person name="Liu H."/>
        </authorList>
    </citation>
    <scope>NUCLEOTIDE SEQUENCE</scope>
    <source>
        <strain evidence="4">Gz</strain>
        <tissue evidence="4">Muscle</tissue>
    </source>
</reference>
<evidence type="ECO:0000313" key="4">
    <source>
        <dbReference type="EMBL" id="KAK2857265.1"/>
    </source>
</evidence>
<keyword evidence="1" id="KW-0479">Metal-binding</keyword>
<keyword evidence="1" id="KW-0863">Zinc-finger</keyword>
<dbReference type="AlphaFoldDB" id="A0AA88NQA0"/>
<feature type="domain" description="DBF4-type" evidence="3">
    <location>
        <begin position="36"/>
        <end position="95"/>
    </location>
</feature>
<feature type="region of interest" description="Disordered" evidence="2">
    <location>
        <begin position="625"/>
        <end position="780"/>
    </location>
</feature>
<feature type="region of interest" description="Disordered" evidence="2">
    <location>
        <begin position="1"/>
        <end position="32"/>
    </location>
</feature>
<accession>A0AA88NQA0</accession>
<comment type="caution">
    <text evidence="4">The sequence shown here is derived from an EMBL/GenBank/DDBJ whole genome shotgun (WGS) entry which is preliminary data.</text>
</comment>
<sequence>MSDLPEEDNQRKAESTNKSSLSDKMCVDQPGPSRCQTSRQGYCGYCRVLYGNLDQHLSSLRHLDSVQATSRGCSTVSSSSSCRTKLSLLERFLQDVLDHHPQQYSDTRPSYADLPSISIPLLPRVEVDELHFSDDSRSLGTCEHLPSSDDVSCQPSNYKEGGTNRSQSAERITERLSARIRIQDNEADPIRPTHSPRTRDPPPLNHRLPPVHRKAHRKSNRRKTSEESSPYMYTDPGSGPVTRLHTDMRYQTGQGPPSPLMPWTSWQKQRREVKKEKAFSTDSDDLDRTIEEVIQACCYGNSSTSHPQEETNSFQISLPVSPETQSEDWDSPVQVVFHTPRSPVQVSQPENLVLLMDSQVCLKDHIYSCQLESALHKRGGGTRQDQGFWTLPIEQILPVPRYIPESFKGKTWTQIEQEDEERVERLVRQFRRGGFVCYFDSESLARYGRRSQNKKRCTDNKNVELDPGVLPLLDRDDDSVYLRRRRMRMRGFRLASRCQVVKVSHSTQTIRLVVPAIRQPVPETPPPKITADNQVATERTPDMWRCLPLSYSNIVTPVQPHTSLVYLLCSPSGPTLLGSPATSPATRRCRKKRRPLELQGLKVKYKPLPVRFYDPSTHHILKTPPKGLLWRKGPGPSSLPPPCVRQLFRSLSPDLNADRPPEEEATGVKSHRLANPPRSFVMSTLNRKQETVRRRAQTSDATSSYSRSERGRGRRRERTRPPPTTRSTRGQTALSQPRREGLRWAGPSRKVPGFPDHDPLPSTPRRGRGRRGRGCDRGRS</sequence>
<name>A0AA88NQA0_CHASR</name>
<dbReference type="PROSITE" id="PS51265">
    <property type="entry name" value="ZF_DBF4"/>
    <property type="match status" value="1"/>
</dbReference>
<evidence type="ECO:0000256" key="2">
    <source>
        <dbReference type="SAM" id="MobiDB-lite"/>
    </source>
</evidence>
<dbReference type="EMBL" id="JAUPFM010000003">
    <property type="protein sequence ID" value="KAK2857265.1"/>
    <property type="molecule type" value="Genomic_DNA"/>
</dbReference>
<evidence type="ECO:0000313" key="5">
    <source>
        <dbReference type="Proteomes" id="UP001187415"/>
    </source>
</evidence>
<dbReference type="PANTHER" id="PTHR21639">
    <property type="entry name" value="DBF4-TYPE ZINC FINGER-CONTAINING PROTEIN 2"/>
    <property type="match status" value="1"/>
</dbReference>
<feature type="compositionally biased region" description="Polar residues" evidence="2">
    <location>
        <begin position="149"/>
        <end position="170"/>
    </location>
</feature>
<dbReference type="GO" id="GO:0003676">
    <property type="term" value="F:nucleic acid binding"/>
    <property type="evidence" value="ECO:0007669"/>
    <property type="project" value="InterPro"/>
</dbReference>